<feature type="region of interest" description="Disordered" evidence="1">
    <location>
        <begin position="123"/>
        <end position="168"/>
    </location>
</feature>
<organism evidence="2">
    <name type="scientific">Oryza sativa subsp. japonica</name>
    <name type="common">Rice</name>
    <dbReference type="NCBI Taxonomy" id="39947"/>
    <lineage>
        <taxon>Eukaryota</taxon>
        <taxon>Viridiplantae</taxon>
        <taxon>Streptophyta</taxon>
        <taxon>Embryophyta</taxon>
        <taxon>Tracheophyta</taxon>
        <taxon>Spermatophyta</taxon>
        <taxon>Magnoliopsida</taxon>
        <taxon>Liliopsida</taxon>
        <taxon>Poales</taxon>
        <taxon>Poaceae</taxon>
        <taxon>BOP clade</taxon>
        <taxon>Oryzoideae</taxon>
        <taxon>Oryzeae</taxon>
        <taxon>Oryzinae</taxon>
        <taxon>Oryza</taxon>
        <taxon>Oryza sativa</taxon>
    </lineage>
</organism>
<dbReference type="AlphaFoldDB" id="Q5VQJ3"/>
<dbReference type="EMBL" id="AP003293">
    <property type="protein sequence ID" value="BAD68268.1"/>
    <property type="molecule type" value="Genomic_DNA"/>
</dbReference>
<accession>Q5VQJ3</accession>
<feature type="region of interest" description="Disordered" evidence="1">
    <location>
        <begin position="186"/>
        <end position="235"/>
    </location>
</feature>
<gene>
    <name evidence="2" type="primary">P0691E06.10</name>
</gene>
<evidence type="ECO:0000313" key="2">
    <source>
        <dbReference type="EMBL" id="BAD68268.1"/>
    </source>
</evidence>
<feature type="compositionally biased region" description="Basic and acidic residues" evidence="1">
    <location>
        <begin position="214"/>
        <end position="235"/>
    </location>
</feature>
<dbReference type="Proteomes" id="UP000817658">
    <property type="component" value="Chromosome 1"/>
</dbReference>
<proteinExistence type="predicted"/>
<evidence type="ECO:0000256" key="1">
    <source>
        <dbReference type="SAM" id="MobiDB-lite"/>
    </source>
</evidence>
<name>Q5VQJ3_ORYSJ</name>
<reference evidence="2" key="1">
    <citation type="journal article" date="2002" name="Nature">
        <title>The genome sequence and structure of rice chromosome 1.</title>
        <authorList>
            <person name="Sasaki T."/>
            <person name="Matsumoto T."/>
            <person name="Yamamoto K."/>
            <person name="Sakata K."/>
            <person name="Baba T."/>
            <person name="Katayose Y."/>
            <person name="Wu J."/>
            <person name="Niimura Y."/>
            <person name="Cheng Z."/>
            <person name="Nagamura Y."/>
            <person name="Antonio B.A."/>
            <person name="Kanamori H."/>
            <person name="Hosokawa S."/>
            <person name="Masukawa M."/>
            <person name="Arikawa K."/>
            <person name="Chiden Y."/>
            <person name="Hayashi M."/>
            <person name="Okamoto M."/>
            <person name="Ando T."/>
            <person name="Aoki H."/>
            <person name="Arita K."/>
            <person name="Hamada M."/>
            <person name="Harada C."/>
            <person name="Hijishita S."/>
            <person name="Honda M."/>
            <person name="Ichikawa Y."/>
            <person name="Idonuma A."/>
            <person name="Iijima M."/>
            <person name="Ikeda M."/>
            <person name="Ikeno M."/>
            <person name="Itoh S."/>
            <person name="Itoh T."/>
            <person name="Itoh Y."/>
            <person name="Itoh Y."/>
            <person name="Iwabuchi A."/>
            <person name="Kamiya K."/>
            <person name="Karasawa W."/>
            <person name="Katagiri S."/>
            <person name="Kikuta A."/>
            <person name="Kobayashi N."/>
            <person name="Kono I."/>
            <person name="Machita K."/>
            <person name="Maehara T."/>
            <person name="Mizuno H."/>
            <person name="Mizubayashi T."/>
            <person name="Mukai Y."/>
            <person name="Nagasaki H."/>
            <person name="Nakashima M."/>
            <person name="Nakama Y."/>
            <person name="Nakamichi Y."/>
            <person name="Nakamura M."/>
            <person name="Namiki N."/>
            <person name="Negishi M."/>
            <person name="Ohta I."/>
            <person name="Ono N."/>
            <person name="Saji S."/>
            <person name="Sakai K."/>
            <person name="Shibata M."/>
            <person name="Shimokawa T."/>
            <person name="Shomura A."/>
            <person name="Song J."/>
            <person name="Takazaki Y."/>
            <person name="Terasawa K."/>
            <person name="Tsuji K."/>
            <person name="Waki K."/>
            <person name="Yamagata H."/>
            <person name="Yamane H."/>
            <person name="Yoshiki S."/>
            <person name="Yoshihara R."/>
            <person name="Yukawa K."/>
            <person name="Zhong H."/>
            <person name="Iwama H."/>
            <person name="Endo T."/>
            <person name="Ito H."/>
            <person name="Hahn J.H."/>
            <person name="Kim H.I."/>
            <person name="Eun M.Y."/>
            <person name="Yano M."/>
            <person name="Jiang J."/>
            <person name="Gojobori T."/>
        </authorList>
    </citation>
    <scope>NUCLEOTIDE SEQUENCE [LARGE SCALE GENOMIC DNA]</scope>
</reference>
<sequence>MGEQPGTGSGCGRRGRSGARVAGEAFHHSVIVSWHIQDFRLEVGTEFLQLLLTAFCYLHSCTPVGIKTGSWSWRHGIEDMQIALPSSDPAAPLGLPNLRKGVHSLPAAVVPLPVDAAAIKQVDDDGGDCHTHFPSDDNDDEGYSDGGGGHIPFPSDDDAEPHPRRPAAAPALHAATAPRLLLRRRGAAVAVAAASPAARRTSSPRRPPPRRRLPCPERRVREEEEGRDEGKKRPS</sequence>
<feature type="compositionally biased region" description="Low complexity" evidence="1">
    <location>
        <begin position="187"/>
        <end position="201"/>
    </location>
</feature>
<protein>
    <submittedName>
        <fullName evidence="2">Bzip-related transcription factor-like protein</fullName>
    </submittedName>
</protein>
<feature type="compositionally biased region" description="Basic and acidic residues" evidence="1">
    <location>
        <begin position="123"/>
        <end position="135"/>
    </location>
</feature>